<evidence type="ECO:0000313" key="3">
    <source>
        <dbReference type="EMBL" id="HIU36151.1"/>
    </source>
</evidence>
<dbReference type="InterPro" id="IPR032466">
    <property type="entry name" value="Metal_Hydrolase"/>
</dbReference>
<feature type="domain" description="Amidohydrolase-related" evidence="2">
    <location>
        <begin position="32"/>
        <end position="263"/>
    </location>
</feature>
<dbReference type="Gene3D" id="3.20.20.140">
    <property type="entry name" value="Metal-dependent hydrolases"/>
    <property type="match status" value="1"/>
</dbReference>
<dbReference type="GO" id="GO:0005737">
    <property type="term" value="C:cytoplasm"/>
    <property type="evidence" value="ECO:0007669"/>
    <property type="project" value="TreeGrafter"/>
</dbReference>
<dbReference type="InterPro" id="IPR032465">
    <property type="entry name" value="ACMSD"/>
</dbReference>
<organism evidence="3 4">
    <name type="scientific">Candidatus Fimenecus excrementigallinarum</name>
    <dbReference type="NCBI Taxonomy" id="2840816"/>
    <lineage>
        <taxon>Bacteria</taxon>
        <taxon>Bacillati</taxon>
        <taxon>Bacillota</taxon>
        <taxon>Clostridia</taxon>
        <taxon>Candidatus Fimenecus</taxon>
    </lineage>
</organism>
<dbReference type="PANTHER" id="PTHR21240:SF28">
    <property type="entry name" value="ISO-OROTATE DECARBOXYLASE (EUROFUNG)"/>
    <property type="match status" value="1"/>
</dbReference>
<proteinExistence type="predicted"/>
<dbReference type="CDD" id="cd01292">
    <property type="entry name" value="metallo-dependent_hydrolases"/>
    <property type="match status" value="1"/>
</dbReference>
<dbReference type="SUPFAM" id="SSF51556">
    <property type="entry name" value="Metallo-dependent hydrolases"/>
    <property type="match status" value="1"/>
</dbReference>
<dbReference type="AlphaFoldDB" id="A0A9D1IG99"/>
<comment type="caution">
    <text evidence="3">The sequence shown here is derived from an EMBL/GenBank/DDBJ whole genome shotgun (WGS) entry which is preliminary data.</text>
</comment>
<dbReference type="EMBL" id="DVMW01000036">
    <property type="protein sequence ID" value="HIU36151.1"/>
    <property type="molecule type" value="Genomic_DNA"/>
</dbReference>
<dbReference type="Proteomes" id="UP000824071">
    <property type="component" value="Unassembled WGS sequence"/>
</dbReference>
<keyword evidence="1" id="KW-0456">Lyase</keyword>
<sequence>MLDFHVHTFVDAVAKKAIPQLIRNAGGVRPVYSGAVSDLKPALRNFGMEKAVVLNIATNPHQQKKVNDFAISLVGDDMLVPFGSVHPDSPDALEELDRLKEAGIKGVKLHPDYQNFFVDEPRMFPIYEHIAALGLITVFHAGVDIGFPRPVHCEPQRLLSVLDCFGDAPVVAAHFGGWLLWDDVLRELCGTKVYLDTAFSSGRMPPDYAREIIRAHGADRVLLGSDMPWSSSADEANFIRSLGLAEADTEKILSNNAKKLLRI</sequence>
<reference evidence="3" key="1">
    <citation type="submission" date="2020-10" db="EMBL/GenBank/DDBJ databases">
        <authorList>
            <person name="Gilroy R."/>
        </authorList>
    </citation>
    <scope>NUCLEOTIDE SEQUENCE</scope>
    <source>
        <strain evidence="3">ChiGjej1B1-19959</strain>
    </source>
</reference>
<name>A0A9D1IG99_9FIRM</name>
<evidence type="ECO:0000259" key="2">
    <source>
        <dbReference type="Pfam" id="PF04909"/>
    </source>
</evidence>
<reference evidence="3" key="2">
    <citation type="journal article" date="2021" name="PeerJ">
        <title>Extensive microbial diversity within the chicken gut microbiome revealed by metagenomics and culture.</title>
        <authorList>
            <person name="Gilroy R."/>
            <person name="Ravi A."/>
            <person name="Getino M."/>
            <person name="Pursley I."/>
            <person name="Horton D.L."/>
            <person name="Alikhan N.F."/>
            <person name="Baker D."/>
            <person name="Gharbi K."/>
            <person name="Hall N."/>
            <person name="Watson M."/>
            <person name="Adriaenssens E.M."/>
            <person name="Foster-Nyarko E."/>
            <person name="Jarju S."/>
            <person name="Secka A."/>
            <person name="Antonio M."/>
            <person name="Oren A."/>
            <person name="Chaudhuri R.R."/>
            <person name="La Ragione R."/>
            <person name="Hildebrand F."/>
            <person name="Pallen M.J."/>
        </authorList>
    </citation>
    <scope>NUCLEOTIDE SEQUENCE</scope>
    <source>
        <strain evidence="3">ChiGjej1B1-19959</strain>
    </source>
</reference>
<dbReference type="PANTHER" id="PTHR21240">
    <property type="entry name" value="2-AMINO-3-CARBOXYLMUCONATE-6-SEMIALDEHYDE DECARBOXYLASE"/>
    <property type="match status" value="1"/>
</dbReference>
<dbReference type="InterPro" id="IPR006680">
    <property type="entry name" value="Amidohydro-rel"/>
</dbReference>
<dbReference type="GO" id="GO:0016831">
    <property type="term" value="F:carboxy-lyase activity"/>
    <property type="evidence" value="ECO:0007669"/>
    <property type="project" value="InterPro"/>
</dbReference>
<accession>A0A9D1IG99</accession>
<dbReference type="Pfam" id="PF04909">
    <property type="entry name" value="Amidohydro_2"/>
    <property type="match status" value="1"/>
</dbReference>
<evidence type="ECO:0000256" key="1">
    <source>
        <dbReference type="ARBA" id="ARBA00023239"/>
    </source>
</evidence>
<gene>
    <name evidence="3" type="ORF">IAC53_06075</name>
</gene>
<evidence type="ECO:0000313" key="4">
    <source>
        <dbReference type="Proteomes" id="UP000824071"/>
    </source>
</evidence>
<dbReference type="GO" id="GO:0019748">
    <property type="term" value="P:secondary metabolic process"/>
    <property type="evidence" value="ECO:0007669"/>
    <property type="project" value="TreeGrafter"/>
</dbReference>
<protein>
    <submittedName>
        <fullName evidence="3">Amidohydrolase family protein</fullName>
    </submittedName>
</protein>
<dbReference type="GO" id="GO:0016787">
    <property type="term" value="F:hydrolase activity"/>
    <property type="evidence" value="ECO:0007669"/>
    <property type="project" value="InterPro"/>
</dbReference>